<feature type="region of interest" description="Disordered" evidence="1">
    <location>
        <begin position="328"/>
        <end position="347"/>
    </location>
</feature>
<keyword evidence="3" id="KW-1185">Reference proteome</keyword>
<dbReference type="eggNOG" id="ENOG502QZVA">
    <property type="taxonomic scope" value="Eukaryota"/>
</dbReference>
<sequence length="539" mass="59561">MGDLDQLPDATGNSRDIQVIMRSTDREAHQPGAVANGRPADEQEHSSAQTHPADEGHGMEGDHVLDWSKGQGRTTHQNDNHDISPCLGDREDVLFTREEGVPGNGLQSHQGAENTTVDSKLVPSLSSFSSLEEAFLTSLDVIGSLREVITLLLRAQGVSTQDEGRQHLLTEYDQKMARERAMQVVARTSAFSCRPQAYESLLATRKRTDEGKRPFDGEESGASNYISSLAADEQLSREENFGAIKAERREDRYPRESVPKRGSSARQPSSEKEHGGGTLECCSHTLNRDYELSICKALLMLQHLGGPEESRYMETDSPLGGFPLLPQEGSSIHLGDADTGGPLSQKHQGRQQRPAFEQLASQLQSQYFKKHVEGGDEGQIDAEASCSGADQVHAMRIQRKGGDGTTASEIAPSSATLVSEKKTFAACQRGTKRHVEVADVMEMLLKVRLLRQAQLLLRADLLMMRKQQGLQQERLDRALQAAVKRHGKRLCYDQSGFFGDETTRRLSYVRRRAPTIFSYVDSSANHYLCDSHCGHPILK</sequence>
<dbReference type="VEuPathDB" id="ToxoDB:NCLIV_035410"/>
<protein>
    <submittedName>
        <fullName evidence="2">Uncharacterized protein</fullName>
    </submittedName>
</protein>
<dbReference type="OMA" id="DYELSIC"/>
<name>F0VJ49_NEOCL</name>
<feature type="region of interest" description="Disordered" evidence="1">
    <location>
        <begin position="241"/>
        <end position="278"/>
    </location>
</feature>
<dbReference type="EMBL" id="FR823390">
    <property type="protein sequence ID" value="CBZ53760.1"/>
    <property type="molecule type" value="Genomic_DNA"/>
</dbReference>
<feature type="compositionally biased region" description="Basic and acidic residues" evidence="1">
    <location>
        <begin position="52"/>
        <end position="66"/>
    </location>
</feature>
<organism evidence="2 3">
    <name type="scientific">Neospora caninum (strain Liverpool)</name>
    <dbReference type="NCBI Taxonomy" id="572307"/>
    <lineage>
        <taxon>Eukaryota</taxon>
        <taxon>Sar</taxon>
        <taxon>Alveolata</taxon>
        <taxon>Apicomplexa</taxon>
        <taxon>Conoidasida</taxon>
        <taxon>Coccidia</taxon>
        <taxon>Eucoccidiorida</taxon>
        <taxon>Eimeriorina</taxon>
        <taxon>Sarcocystidae</taxon>
        <taxon>Neospora</taxon>
    </lineage>
</organism>
<dbReference type="AlphaFoldDB" id="F0VJ49"/>
<feature type="compositionally biased region" description="Basic and acidic residues" evidence="1">
    <location>
        <begin position="76"/>
        <end position="86"/>
    </location>
</feature>
<dbReference type="OrthoDB" id="330864at2759"/>
<dbReference type="InParanoid" id="F0VJ49"/>
<dbReference type="RefSeq" id="XP_003883792.1">
    <property type="nucleotide sequence ID" value="XM_003883743.1"/>
</dbReference>
<feature type="region of interest" description="Disordered" evidence="1">
    <location>
        <begin position="1"/>
        <end position="86"/>
    </location>
</feature>
<proteinExistence type="predicted"/>
<dbReference type="GeneID" id="13443249"/>
<accession>F0VJ49</accession>
<evidence type="ECO:0000313" key="3">
    <source>
        <dbReference type="Proteomes" id="UP000007494"/>
    </source>
</evidence>
<feature type="compositionally biased region" description="Basic and acidic residues" evidence="1">
    <location>
        <begin position="241"/>
        <end position="259"/>
    </location>
</feature>
<evidence type="ECO:0000313" key="2">
    <source>
        <dbReference type="EMBL" id="CBZ53760.1"/>
    </source>
</evidence>
<gene>
    <name evidence="2" type="ORF">NCLIV_035410</name>
</gene>
<dbReference type="Proteomes" id="UP000007494">
    <property type="component" value="Chromosome VIII"/>
</dbReference>
<evidence type="ECO:0000256" key="1">
    <source>
        <dbReference type="SAM" id="MobiDB-lite"/>
    </source>
</evidence>
<reference evidence="3" key="1">
    <citation type="journal article" date="2012" name="PLoS Pathog.">
        <title>Comparative genomics of the apicomplexan parasites Toxoplasma gondii and Neospora caninum: Coccidia differing in host range and transmission strategy.</title>
        <authorList>
            <person name="Reid A.J."/>
            <person name="Vermont S.J."/>
            <person name="Cotton J.A."/>
            <person name="Harris D."/>
            <person name="Hill-Cawthorne G.A."/>
            <person name="Konen-Waisman S."/>
            <person name="Latham S.M."/>
            <person name="Mourier T."/>
            <person name="Norton R."/>
            <person name="Quail M.A."/>
            <person name="Sanders M."/>
            <person name="Shanmugam D."/>
            <person name="Sohal A."/>
            <person name="Wasmuth J.D."/>
            <person name="Brunk B."/>
            <person name="Grigg M.E."/>
            <person name="Howard J.C."/>
            <person name="Parkinson J."/>
            <person name="Roos D.S."/>
            <person name="Trees A.J."/>
            <person name="Berriman M."/>
            <person name="Pain A."/>
            <person name="Wastling J.M."/>
        </authorList>
    </citation>
    <scope>NUCLEOTIDE SEQUENCE [LARGE SCALE GENOMIC DNA]</scope>
    <source>
        <strain evidence="3">Liverpool</strain>
    </source>
</reference>